<accession>A0A9X2SRG0</accession>
<dbReference type="SUPFAM" id="SSF56801">
    <property type="entry name" value="Acetyl-CoA synthetase-like"/>
    <property type="match status" value="1"/>
</dbReference>
<dbReference type="Proteomes" id="UP001144096">
    <property type="component" value="Unassembled WGS sequence"/>
</dbReference>
<dbReference type="CDD" id="cd04433">
    <property type="entry name" value="AFD_class_I"/>
    <property type="match status" value="1"/>
</dbReference>
<dbReference type="PROSITE" id="PS00455">
    <property type="entry name" value="AMP_BINDING"/>
    <property type="match status" value="1"/>
</dbReference>
<dbReference type="Gene3D" id="3.40.50.12780">
    <property type="entry name" value="N-terminal domain of ligase-like"/>
    <property type="match status" value="1"/>
</dbReference>
<evidence type="ECO:0000313" key="2">
    <source>
        <dbReference type="EMBL" id="MCR6490466.1"/>
    </source>
</evidence>
<protein>
    <submittedName>
        <fullName evidence="2">Acyl--CoA ligase</fullName>
    </submittedName>
</protein>
<dbReference type="RefSeq" id="WP_257927030.1">
    <property type="nucleotide sequence ID" value="NZ_JAMXQV010000046.1"/>
</dbReference>
<dbReference type="PANTHER" id="PTHR43767:SF1">
    <property type="entry name" value="NONRIBOSOMAL PEPTIDE SYNTHASE PES1 (EUROFUNG)-RELATED"/>
    <property type="match status" value="1"/>
</dbReference>
<proteinExistence type="predicted"/>
<dbReference type="EMBL" id="JAMXQV010000046">
    <property type="protein sequence ID" value="MCR6490466.1"/>
    <property type="molecule type" value="Genomic_DNA"/>
</dbReference>
<evidence type="ECO:0000313" key="3">
    <source>
        <dbReference type="Proteomes" id="UP001144096"/>
    </source>
</evidence>
<dbReference type="InterPro" id="IPR045851">
    <property type="entry name" value="AMP-bd_C_sf"/>
</dbReference>
<dbReference type="InterPro" id="IPR050237">
    <property type="entry name" value="ATP-dep_AMP-bd_enzyme"/>
</dbReference>
<gene>
    <name evidence="2" type="ORF">M8542_47445</name>
</gene>
<evidence type="ECO:0000259" key="1">
    <source>
        <dbReference type="Pfam" id="PF00501"/>
    </source>
</evidence>
<dbReference type="InterPro" id="IPR042099">
    <property type="entry name" value="ANL_N_sf"/>
</dbReference>
<comment type="caution">
    <text evidence="2">The sequence shown here is derived from an EMBL/GenBank/DDBJ whole genome shotgun (WGS) entry which is preliminary data.</text>
</comment>
<dbReference type="AlphaFoldDB" id="A0A9X2SRG0"/>
<keyword evidence="2" id="KW-0436">Ligase</keyword>
<sequence>MPAKLFAADSVQTLDEFESRTLGVADALAARGLLPGHRVLLKAGNSAGYVSTLFALMHLGASIVLVDPQEKASQTQEIIDRAAVRLSIVDDDAPLPDGQNPLYIYELLADAVPAEPGERLDFDRWCELPDSIIMWSSGSTGSPKGIVKNGARFLKNMKRNAEQVGHRPDDVLLPLLPFSHQYGISMVMIAWLTRCSLVIAPYRRLDRALRMAGQCGATVVDAAPTTYQSMLNIVRKRPEARAALAKVRMFCSGAAPLDSPVVAEYEAEFGMTLLDSYGSTELGNLAFATLDNPVGTGQVMAGIDVRILDDDGREVAAGEIGEVVIDCPDMLTALLGDDGTTTPVTQGWYPTGDFGYLDAHRNLFIAGRKAAVHRMGYTLHPEIIERKVAAQGCSTRIIPLPDERKGAQLVFFVADPERRESGYWREKLAEVLPAYEQPNRVVVVDQFPVNRNGKPDKQRMAELAVADTGSAA</sequence>
<dbReference type="InterPro" id="IPR020845">
    <property type="entry name" value="AMP-binding_CS"/>
</dbReference>
<name>A0A9X2SRG0_9PSEU</name>
<dbReference type="Gene3D" id="3.30.300.30">
    <property type="match status" value="1"/>
</dbReference>
<dbReference type="InterPro" id="IPR000873">
    <property type="entry name" value="AMP-dep_synth/lig_dom"/>
</dbReference>
<keyword evidence="3" id="KW-1185">Reference proteome</keyword>
<reference evidence="2" key="1">
    <citation type="submission" date="2022-06" db="EMBL/GenBank/DDBJ databases">
        <title>Amycolatopsis iheyaensis sp. nov., a new species of the genus Amycolatopsis isolated from soil in Iheya island, Japan.</title>
        <authorList>
            <person name="Ngamcharungchit C."/>
            <person name="Kanto H."/>
            <person name="Take A."/>
            <person name="Intra B."/>
            <person name="Matsumoto A."/>
            <person name="Panbangred W."/>
            <person name="Inahashi Y."/>
        </authorList>
    </citation>
    <scope>NUCLEOTIDE SEQUENCE</scope>
    <source>
        <strain evidence="2">OK19-0408</strain>
    </source>
</reference>
<dbReference type="Pfam" id="PF00501">
    <property type="entry name" value="AMP-binding"/>
    <property type="match status" value="1"/>
</dbReference>
<feature type="domain" description="AMP-dependent synthetase/ligase" evidence="1">
    <location>
        <begin position="12"/>
        <end position="329"/>
    </location>
</feature>
<organism evidence="2 3">
    <name type="scientific">Amycolatopsis iheyensis</name>
    <dbReference type="NCBI Taxonomy" id="2945988"/>
    <lineage>
        <taxon>Bacteria</taxon>
        <taxon>Bacillati</taxon>
        <taxon>Actinomycetota</taxon>
        <taxon>Actinomycetes</taxon>
        <taxon>Pseudonocardiales</taxon>
        <taxon>Pseudonocardiaceae</taxon>
        <taxon>Amycolatopsis</taxon>
    </lineage>
</organism>
<dbReference type="GO" id="GO:0016878">
    <property type="term" value="F:acid-thiol ligase activity"/>
    <property type="evidence" value="ECO:0007669"/>
    <property type="project" value="UniProtKB-ARBA"/>
</dbReference>
<dbReference type="PANTHER" id="PTHR43767">
    <property type="entry name" value="LONG-CHAIN-FATTY-ACID--COA LIGASE"/>
    <property type="match status" value="1"/>
</dbReference>